<keyword evidence="8 11" id="KW-0472">Membrane</keyword>
<dbReference type="GO" id="GO:0032979">
    <property type="term" value="P:protein insertion into mitochondrial inner membrane from matrix"/>
    <property type="evidence" value="ECO:0007669"/>
    <property type="project" value="TreeGrafter"/>
</dbReference>
<keyword evidence="5" id="KW-0809">Transit peptide</keyword>
<dbReference type="Pfam" id="PF02096">
    <property type="entry name" value="60KD_IMP"/>
    <property type="match status" value="1"/>
</dbReference>
<dbReference type="PANTHER" id="PTHR12428">
    <property type="entry name" value="OXA1"/>
    <property type="match status" value="1"/>
</dbReference>
<evidence type="ECO:0000256" key="6">
    <source>
        <dbReference type="ARBA" id="ARBA00022989"/>
    </source>
</evidence>
<evidence type="ECO:0000256" key="11">
    <source>
        <dbReference type="SAM" id="Phobius"/>
    </source>
</evidence>
<name>L8H908_ACACF</name>
<dbReference type="GO" id="GO:0005743">
    <property type="term" value="C:mitochondrial inner membrane"/>
    <property type="evidence" value="ECO:0007669"/>
    <property type="project" value="UniProtKB-SubCell"/>
</dbReference>
<accession>L8H908</accession>
<organism evidence="13 14">
    <name type="scientific">Acanthamoeba castellanii (strain ATCC 30010 / Neff)</name>
    <dbReference type="NCBI Taxonomy" id="1257118"/>
    <lineage>
        <taxon>Eukaryota</taxon>
        <taxon>Amoebozoa</taxon>
        <taxon>Discosea</taxon>
        <taxon>Longamoebia</taxon>
        <taxon>Centramoebida</taxon>
        <taxon>Acanthamoebidae</taxon>
        <taxon>Acanthamoeba</taxon>
    </lineage>
</organism>
<dbReference type="AlphaFoldDB" id="L8H908"/>
<evidence type="ECO:0000256" key="2">
    <source>
        <dbReference type="ARBA" id="ARBA00009877"/>
    </source>
</evidence>
<evidence type="ECO:0000256" key="5">
    <source>
        <dbReference type="ARBA" id="ARBA00022946"/>
    </source>
</evidence>
<evidence type="ECO:0000313" key="14">
    <source>
        <dbReference type="Proteomes" id="UP000011083"/>
    </source>
</evidence>
<dbReference type="NCBIfam" id="TIGR03592">
    <property type="entry name" value="yidC_oxa1_cterm"/>
    <property type="match status" value="1"/>
</dbReference>
<evidence type="ECO:0000256" key="3">
    <source>
        <dbReference type="ARBA" id="ARBA00022692"/>
    </source>
</evidence>
<dbReference type="InterPro" id="IPR001708">
    <property type="entry name" value="YidC/ALB3/OXA1/COX18"/>
</dbReference>
<evidence type="ECO:0000313" key="13">
    <source>
        <dbReference type="EMBL" id="ELR20941.1"/>
    </source>
</evidence>
<keyword evidence="6 11" id="KW-1133">Transmembrane helix</keyword>
<dbReference type="STRING" id="1257118.L8H908"/>
<dbReference type="CDD" id="cd20069">
    <property type="entry name" value="5TM_Oxa1-like"/>
    <property type="match status" value="1"/>
</dbReference>
<gene>
    <name evidence="13" type="ORF">ACA1_279230</name>
</gene>
<evidence type="ECO:0000256" key="4">
    <source>
        <dbReference type="ARBA" id="ARBA00022792"/>
    </source>
</evidence>
<evidence type="ECO:0000256" key="10">
    <source>
        <dbReference type="SAM" id="MobiDB-lite"/>
    </source>
</evidence>
<reference evidence="13 14" key="1">
    <citation type="journal article" date="2013" name="Genome Biol.">
        <title>Genome of Acanthamoeba castellanii highlights extensive lateral gene transfer and early evolution of tyrosine kinase signaling.</title>
        <authorList>
            <person name="Clarke M."/>
            <person name="Lohan A.J."/>
            <person name="Liu B."/>
            <person name="Lagkouvardos I."/>
            <person name="Roy S."/>
            <person name="Zafar N."/>
            <person name="Bertelli C."/>
            <person name="Schilde C."/>
            <person name="Kianianmomeni A."/>
            <person name="Burglin T.R."/>
            <person name="Frech C."/>
            <person name="Turcotte B."/>
            <person name="Kopec K.O."/>
            <person name="Synnott J.M."/>
            <person name="Choo C."/>
            <person name="Paponov I."/>
            <person name="Finkler A."/>
            <person name="Soon Heng Tan C."/>
            <person name="Hutchins A.P."/>
            <person name="Weinmeier T."/>
            <person name="Rattei T."/>
            <person name="Chu J.S."/>
            <person name="Gimenez G."/>
            <person name="Irimia M."/>
            <person name="Rigden D.J."/>
            <person name="Fitzpatrick D.A."/>
            <person name="Lorenzo-Morales J."/>
            <person name="Bateman A."/>
            <person name="Chiu C.H."/>
            <person name="Tang P."/>
            <person name="Hegemann P."/>
            <person name="Fromm H."/>
            <person name="Raoult D."/>
            <person name="Greub G."/>
            <person name="Miranda-Saavedra D."/>
            <person name="Chen N."/>
            <person name="Nash P."/>
            <person name="Ginger M.L."/>
            <person name="Horn M."/>
            <person name="Schaap P."/>
            <person name="Caler L."/>
            <person name="Loftus B."/>
        </authorList>
    </citation>
    <scope>NUCLEOTIDE SEQUENCE [LARGE SCALE GENOMIC DNA]</scope>
    <source>
        <strain evidence="13 14">Neff</strain>
    </source>
</reference>
<keyword evidence="4" id="KW-0999">Mitochondrion inner membrane</keyword>
<evidence type="ECO:0000256" key="9">
    <source>
        <dbReference type="RuleBase" id="RU003945"/>
    </source>
</evidence>
<dbReference type="GO" id="GO:0032977">
    <property type="term" value="F:membrane insertase activity"/>
    <property type="evidence" value="ECO:0007669"/>
    <property type="project" value="InterPro"/>
</dbReference>
<dbReference type="Proteomes" id="UP000011083">
    <property type="component" value="Unassembled WGS sequence"/>
</dbReference>
<dbReference type="VEuPathDB" id="AmoebaDB:ACA1_279230"/>
<dbReference type="EMBL" id="KB007908">
    <property type="protein sequence ID" value="ELR20941.1"/>
    <property type="molecule type" value="Genomic_DNA"/>
</dbReference>
<feature type="transmembrane region" description="Helical" evidence="11">
    <location>
        <begin position="86"/>
        <end position="109"/>
    </location>
</feature>
<evidence type="ECO:0000259" key="12">
    <source>
        <dbReference type="Pfam" id="PF02096"/>
    </source>
</evidence>
<protein>
    <submittedName>
        <fullName evidence="13">Membrane protein insertase, YidC/Oxa1 subfamily protein</fullName>
    </submittedName>
</protein>
<dbReference type="OrthoDB" id="2148490at2759"/>
<dbReference type="InterPro" id="IPR028055">
    <property type="entry name" value="YidC/Oxa/ALB_C"/>
</dbReference>
<evidence type="ECO:0000256" key="8">
    <source>
        <dbReference type="ARBA" id="ARBA00023136"/>
    </source>
</evidence>
<sequence>MLIRHERRCYATETVEEGATAAAEAATQTGAAVERGSDAMASFIAADPVTSLTPAALEVVERTTSSFPPINWLVDAMTFVHYTVPLSWAATAVCFTLAFRTMILPAVALTMQNSAKMRAVQPELEKIKAKYGPNVGKDVNVAMQYREEVRKMMAQSGVSMWKTMVPFLVQTPLFVSFFFTTRKLAEEEPGLRDASFLFFNDLSAADPYYIMPILTSLTMLATIELGSDGVGGQSNPALKNFLRLFSVLAIPATSSLPIFTHIYWFSSNLFSLCQLGLFKVPFIKKALGLPDYQGVSPMLGSSDPQPAKPEVTFQQKPRIIRTKNQK</sequence>
<proteinExistence type="inferred from homology"/>
<comment type="similarity">
    <text evidence="2 9">Belongs to the OXA1/ALB3/YidC family.</text>
</comment>
<feature type="domain" description="Membrane insertase YidC/Oxa/ALB C-terminal" evidence="12">
    <location>
        <begin position="88"/>
        <end position="274"/>
    </location>
</feature>
<keyword evidence="3 9" id="KW-0812">Transmembrane</keyword>
<dbReference type="RefSeq" id="XP_004344684.1">
    <property type="nucleotide sequence ID" value="XM_004344634.1"/>
</dbReference>
<evidence type="ECO:0000256" key="7">
    <source>
        <dbReference type="ARBA" id="ARBA00023128"/>
    </source>
</evidence>
<keyword evidence="7" id="KW-0496">Mitochondrion</keyword>
<keyword evidence="14" id="KW-1185">Reference proteome</keyword>
<comment type="subcellular location">
    <subcellularLocation>
        <location evidence="9">Membrane</location>
        <topology evidence="9">Multi-pass membrane protein</topology>
    </subcellularLocation>
    <subcellularLocation>
        <location evidence="1">Mitochondrion inner membrane</location>
        <topology evidence="1">Multi-pass membrane protein</topology>
    </subcellularLocation>
</comment>
<dbReference type="OMA" id="IMPVMIF"/>
<dbReference type="KEGG" id="acan:ACA1_279230"/>
<evidence type="ECO:0000256" key="1">
    <source>
        <dbReference type="ARBA" id="ARBA00004448"/>
    </source>
</evidence>
<dbReference type="GeneID" id="14921814"/>
<feature type="region of interest" description="Disordered" evidence="10">
    <location>
        <begin position="299"/>
        <end position="326"/>
    </location>
</feature>
<dbReference type="PANTHER" id="PTHR12428:SF66">
    <property type="entry name" value="MITOCHONDRIAL INNER MEMBRANE PROTEIN OXA1L"/>
    <property type="match status" value="1"/>
</dbReference>